<evidence type="ECO:0000313" key="3">
    <source>
        <dbReference type="Proteomes" id="UP001217417"/>
    </source>
</evidence>
<evidence type="ECO:0000259" key="1">
    <source>
        <dbReference type="Pfam" id="PF05551"/>
    </source>
</evidence>
<dbReference type="RefSeq" id="XP_056040096.1">
    <property type="nucleotide sequence ID" value="XM_056191003.1"/>
</dbReference>
<keyword evidence="3" id="KW-1185">Reference proteome</keyword>
<sequence>MNAHKLDNITPTMANEIVQSRYHRTTSLGCWESGKKPHHGGYAVVTVRAGEKVISPGLHQMALIASGRHDELRQTLHGHSYDVSHLCHNRKCFNSDHLVVESRQNNRNRQACNGHKILVGAGFSYHPCAHGSVEKMRKCILPVQHLHVTMPNCASTEETPVPDLVDTATSNNDADANKFDHITPAMAQQLINTYRAVTTDLGCWESNLNRDKRGYVPVHRRNLLSKGRIHMHQLALIATDRGAELKTTLGNTSFNVSHLCHNGICFNPDHLVVESERNNFKRRTCVGHKVILYGDSEHHPCRHDEVETMRKCILPLLRLEAGDHVNGSV</sequence>
<organism evidence="2 3">
    <name type="scientific">Lipomyces tetrasporus</name>
    <dbReference type="NCBI Taxonomy" id="54092"/>
    <lineage>
        <taxon>Eukaryota</taxon>
        <taxon>Fungi</taxon>
        <taxon>Dikarya</taxon>
        <taxon>Ascomycota</taxon>
        <taxon>Saccharomycotina</taxon>
        <taxon>Lipomycetes</taxon>
        <taxon>Lipomycetales</taxon>
        <taxon>Lipomycetaceae</taxon>
        <taxon>Lipomyces</taxon>
    </lineage>
</organism>
<keyword evidence="2" id="KW-0378">Hydrolase</keyword>
<dbReference type="InterPro" id="IPR008704">
    <property type="entry name" value="Endonuclease_Zinc-binding_loop"/>
</dbReference>
<name>A0AAD7QK31_9ASCO</name>
<feature type="domain" description="Zinc-binding loop region of homing endonuclease" evidence="1">
    <location>
        <begin position="30"/>
        <end position="146"/>
    </location>
</feature>
<feature type="domain" description="Zinc-binding loop region of homing endonuclease" evidence="1">
    <location>
        <begin position="203"/>
        <end position="319"/>
    </location>
</feature>
<dbReference type="Pfam" id="PF05551">
    <property type="entry name" value="zf-His_Me_endon"/>
    <property type="match status" value="2"/>
</dbReference>
<dbReference type="GO" id="GO:0004519">
    <property type="term" value="F:endonuclease activity"/>
    <property type="evidence" value="ECO:0007669"/>
    <property type="project" value="UniProtKB-KW"/>
</dbReference>
<dbReference type="GeneID" id="80886169"/>
<comment type="caution">
    <text evidence="2">The sequence shown here is derived from an EMBL/GenBank/DDBJ whole genome shotgun (WGS) entry which is preliminary data.</text>
</comment>
<dbReference type="InterPro" id="IPR044925">
    <property type="entry name" value="His-Me_finger_sf"/>
</dbReference>
<dbReference type="EMBL" id="JARPMG010000013">
    <property type="protein sequence ID" value="KAJ8096646.1"/>
    <property type="molecule type" value="Genomic_DNA"/>
</dbReference>
<keyword evidence="2" id="KW-0540">Nuclease</keyword>
<reference evidence="2" key="1">
    <citation type="submission" date="2023-03" db="EMBL/GenBank/DDBJ databases">
        <title>Near-Complete genome sequence of Lipomyces tetrasporous NRRL Y-64009, an oleaginous yeast capable of growing on lignocellulosic hydrolysates.</title>
        <authorList>
            <consortium name="Lawrence Berkeley National Laboratory"/>
            <person name="Jagtap S.S."/>
            <person name="Liu J.-J."/>
            <person name="Walukiewicz H.E."/>
            <person name="Pangilinan J."/>
            <person name="Lipzen A."/>
            <person name="Ahrendt S."/>
            <person name="Koriabine M."/>
            <person name="Cobaugh K."/>
            <person name="Salamov A."/>
            <person name="Yoshinaga Y."/>
            <person name="Ng V."/>
            <person name="Daum C."/>
            <person name="Grigoriev I.V."/>
            <person name="Slininger P.J."/>
            <person name="Dien B.S."/>
            <person name="Jin Y.-S."/>
            <person name="Rao C.V."/>
        </authorList>
    </citation>
    <scope>NUCLEOTIDE SEQUENCE</scope>
    <source>
        <strain evidence="2">NRRL Y-64009</strain>
    </source>
</reference>
<dbReference type="Proteomes" id="UP001217417">
    <property type="component" value="Unassembled WGS sequence"/>
</dbReference>
<gene>
    <name evidence="2" type="ORF">POJ06DRAFT_41971</name>
</gene>
<evidence type="ECO:0000313" key="2">
    <source>
        <dbReference type="EMBL" id="KAJ8096646.1"/>
    </source>
</evidence>
<dbReference type="AlphaFoldDB" id="A0AAD7QK31"/>
<dbReference type="Gene3D" id="3.90.75.10">
    <property type="entry name" value="Homing Intron 3 (I-ppo) Encoded Endonuclease, Chain A"/>
    <property type="match status" value="2"/>
</dbReference>
<proteinExistence type="predicted"/>
<dbReference type="InterPro" id="IPR044930">
    <property type="entry name" value="Homing_endonuclease_His-Me"/>
</dbReference>
<keyword evidence="2" id="KW-0255">Endonuclease</keyword>
<protein>
    <submittedName>
        <fullName evidence="2">Zinc-binding loop region of homing endonuclease-domain-containing protein</fullName>
    </submittedName>
</protein>
<accession>A0AAD7QK31</accession>
<dbReference type="SUPFAM" id="SSF54060">
    <property type="entry name" value="His-Me finger endonucleases"/>
    <property type="match status" value="2"/>
</dbReference>